<sequence>MIQTSSSFAASQDSSLREEVGARLRDIPDFPKPGIRFKDMTPVLADPRLLSRVVDAMAAPFQGQRISRVVGVEARGFLLGAPIALKLHAGLVPARKPGKLPWRTRTERYSLEYGEDALQVHEDAVGPGDRVLIVDDLLATGGTADAAARLVTQLGGEVVGFSFLISLDFLPGRERLGRDKVCALLSY</sequence>
<dbReference type="GO" id="GO:0044209">
    <property type="term" value="P:AMP salvage"/>
    <property type="evidence" value="ECO:0007669"/>
    <property type="project" value="UniProtKB-UniRule"/>
</dbReference>
<dbReference type="OrthoDB" id="9803963at2"/>
<comment type="function">
    <text evidence="2 11">Catalyzes a salvage reaction resulting in the formation of AMP, that is energically less costly than de novo synthesis.</text>
</comment>
<comment type="similarity">
    <text evidence="5 11">Belongs to the purine/pyrimidine phosphoribosyltransferase family.</text>
</comment>
<evidence type="ECO:0000313" key="14">
    <source>
        <dbReference type="Proteomes" id="UP000217289"/>
    </source>
</evidence>
<comment type="subunit">
    <text evidence="11">Homodimer.</text>
</comment>
<evidence type="ECO:0000256" key="7">
    <source>
        <dbReference type="ARBA" id="ARBA00022490"/>
    </source>
</evidence>
<accession>A0A250I6V9</accession>
<dbReference type="InterPro" id="IPR050054">
    <property type="entry name" value="UPRTase/APRTase"/>
</dbReference>
<name>A0A250I6V9_9BACT</name>
<evidence type="ECO:0000256" key="1">
    <source>
        <dbReference type="ARBA" id="ARBA00000868"/>
    </source>
</evidence>
<evidence type="ECO:0000256" key="10">
    <source>
        <dbReference type="ARBA" id="ARBA00022726"/>
    </source>
</evidence>
<dbReference type="InterPro" id="IPR005764">
    <property type="entry name" value="Ade_phspho_trans"/>
</dbReference>
<dbReference type="Gene3D" id="3.40.50.2020">
    <property type="match status" value="1"/>
</dbReference>
<dbReference type="Pfam" id="PF00156">
    <property type="entry name" value="Pribosyltran"/>
    <property type="match status" value="1"/>
</dbReference>
<comment type="subcellular location">
    <subcellularLocation>
        <location evidence="3 11">Cytoplasm</location>
    </subcellularLocation>
</comment>
<comment type="pathway">
    <text evidence="4 11">Purine metabolism; AMP biosynthesis via salvage pathway; AMP from adenine: step 1/1.</text>
</comment>
<dbReference type="UniPathway" id="UPA00588">
    <property type="reaction ID" value="UER00646"/>
</dbReference>
<dbReference type="InterPro" id="IPR000836">
    <property type="entry name" value="PRTase_dom"/>
</dbReference>
<dbReference type="HAMAP" id="MF_00004">
    <property type="entry name" value="Aden_phosphoribosyltr"/>
    <property type="match status" value="1"/>
</dbReference>
<dbReference type="SUPFAM" id="SSF53271">
    <property type="entry name" value="PRTase-like"/>
    <property type="match status" value="1"/>
</dbReference>
<reference evidence="13 14" key="1">
    <citation type="submission" date="2017-06" db="EMBL/GenBank/DDBJ databases">
        <authorList>
            <person name="Kim H.J."/>
            <person name="Triplett B.A."/>
        </authorList>
    </citation>
    <scope>NUCLEOTIDE SEQUENCE [LARGE SCALE GENOMIC DNA]</scope>
    <source>
        <strain evidence="13 14">DSM 14713</strain>
    </source>
</reference>
<dbReference type="GO" id="GO:0016208">
    <property type="term" value="F:AMP binding"/>
    <property type="evidence" value="ECO:0007669"/>
    <property type="project" value="TreeGrafter"/>
</dbReference>
<gene>
    <name evidence="11" type="primary">apt</name>
    <name evidence="13" type="ORF">MEBOL_000365</name>
</gene>
<evidence type="ECO:0000259" key="12">
    <source>
        <dbReference type="Pfam" id="PF00156"/>
    </source>
</evidence>
<dbReference type="PANTHER" id="PTHR32315:SF3">
    <property type="entry name" value="ADENINE PHOSPHORIBOSYLTRANSFERASE"/>
    <property type="match status" value="1"/>
</dbReference>
<dbReference type="EC" id="2.4.2.7" evidence="6 11"/>
<keyword evidence="8 11" id="KW-0328">Glycosyltransferase</keyword>
<evidence type="ECO:0000256" key="4">
    <source>
        <dbReference type="ARBA" id="ARBA00004659"/>
    </source>
</evidence>
<dbReference type="GO" id="GO:0006166">
    <property type="term" value="P:purine ribonucleoside salvage"/>
    <property type="evidence" value="ECO:0007669"/>
    <property type="project" value="UniProtKB-UniRule"/>
</dbReference>
<evidence type="ECO:0000256" key="8">
    <source>
        <dbReference type="ARBA" id="ARBA00022676"/>
    </source>
</evidence>
<evidence type="ECO:0000256" key="5">
    <source>
        <dbReference type="ARBA" id="ARBA00008391"/>
    </source>
</evidence>
<dbReference type="NCBIfam" id="NF002634">
    <property type="entry name" value="PRK02304.1-3"/>
    <property type="match status" value="1"/>
</dbReference>
<evidence type="ECO:0000256" key="9">
    <source>
        <dbReference type="ARBA" id="ARBA00022679"/>
    </source>
</evidence>
<dbReference type="GO" id="GO:0006168">
    <property type="term" value="P:adenine salvage"/>
    <property type="evidence" value="ECO:0007669"/>
    <property type="project" value="InterPro"/>
</dbReference>
<comment type="catalytic activity">
    <reaction evidence="1 11">
        <text>AMP + diphosphate = 5-phospho-alpha-D-ribose 1-diphosphate + adenine</text>
        <dbReference type="Rhea" id="RHEA:16609"/>
        <dbReference type="ChEBI" id="CHEBI:16708"/>
        <dbReference type="ChEBI" id="CHEBI:33019"/>
        <dbReference type="ChEBI" id="CHEBI:58017"/>
        <dbReference type="ChEBI" id="CHEBI:456215"/>
        <dbReference type="EC" id="2.4.2.7"/>
    </reaction>
</comment>
<dbReference type="FunFam" id="3.40.50.2020:FF:000021">
    <property type="entry name" value="Adenine phosphoribosyltransferase"/>
    <property type="match status" value="1"/>
</dbReference>
<dbReference type="EMBL" id="CP022163">
    <property type="protein sequence ID" value="ATB26930.1"/>
    <property type="molecule type" value="Genomic_DNA"/>
</dbReference>
<keyword evidence="7 11" id="KW-0963">Cytoplasm</keyword>
<dbReference type="GO" id="GO:0005737">
    <property type="term" value="C:cytoplasm"/>
    <property type="evidence" value="ECO:0007669"/>
    <property type="project" value="UniProtKB-SubCell"/>
</dbReference>
<evidence type="ECO:0000256" key="6">
    <source>
        <dbReference type="ARBA" id="ARBA00011893"/>
    </source>
</evidence>
<dbReference type="NCBIfam" id="NF002636">
    <property type="entry name" value="PRK02304.1-5"/>
    <property type="match status" value="1"/>
</dbReference>
<dbReference type="PANTHER" id="PTHR32315">
    <property type="entry name" value="ADENINE PHOSPHORIBOSYLTRANSFERASE"/>
    <property type="match status" value="1"/>
</dbReference>
<dbReference type="KEGG" id="mbd:MEBOL_000365"/>
<dbReference type="GO" id="GO:0003999">
    <property type="term" value="F:adenine phosphoribosyltransferase activity"/>
    <property type="evidence" value="ECO:0007669"/>
    <property type="project" value="UniProtKB-UniRule"/>
</dbReference>
<keyword evidence="10 11" id="KW-0660">Purine salvage</keyword>
<dbReference type="AlphaFoldDB" id="A0A250I6V9"/>
<dbReference type="GO" id="GO:0002055">
    <property type="term" value="F:adenine binding"/>
    <property type="evidence" value="ECO:0007669"/>
    <property type="project" value="TreeGrafter"/>
</dbReference>
<evidence type="ECO:0000256" key="2">
    <source>
        <dbReference type="ARBA" id="ARBA00003968"/>
    </source>
</evidence>
<dbReference type="CDD" id="cd06223">
    <property type="entry name" value="PRTases_typeI"/>
    <property type="match status" value="1"/>
</dbReference>
<proteinExistence type="inferred from homology"/>
<keyword evidence="14" id="KW-1185">Reference proteome</keyword>
<organism evidence="13 14">
    <name type="scientific">Melittangium boletus DSM 14713</name>
    <dbReference type="NCBI Taxonomy" id="1294270"/>
    <lineage>
        <taxon>Bacteria</taxon>
        <taxon>Pseudomonadati</taxon>
        <taxon>Myxococcota</taxon>
        <taxon>Myxococcia</taxon>
        <taxon>Myxococcales</taxon>
        <taxon>Cystobacterineae</taxon>
        <taxon>Archangiaceae</taxon>
        <taxon>Melittangium</taxon>
    </lineage>
</organism>
<evidence type="ECO:0000313" key="13">
    <source>
        <dbReference type="EMBL" id="ATB26930.1"/>
    </source>
</evidence>
<evidence type="ECO:0000256" key="3">
    <source>
        <dbReference type="ARBA" id="ARBA00004496"/>
    </source>
</evidence>
<dbReference type="InterPro" id="IPR029057">
    <property type="entry name" value="PRTase-like"/>
</dbReference>
<feature type="domain" description="Phosphoribosyltransferase" evidence="12">
    <location>
        <begin position="68"/>
        <end position="165"/>
    </location>
</feature>
<keyword evidence="9 11" id="KW-0808">Transferase</keyword>
<dbReference type="NCBIfam" id="TIGR01090">
    <property type="entry name" value="apt"/>
    <property type="match status" value="1"/>
</dbReference>
<dbReference type="Proteomes" id="UP000217289">
    <property type="component" value="Chromosome"/>
</dbReference>
<dbReference type="RefSeq" id="WP_095975806.1">
    <property type="nucleotide sequence ID" value="NZ_CP022163.1"/>
</dbReference>
<evidence type="ECO:0000256" key="11">
    <source>
        <dbReference type="HAMAP-Rule" id="MF_00004"/>
    </source>
</evidence>
<protein>
    <recommendedName>
        <fullName evidence="6 11">Adenine phosphoribosyltransferase</fullName>
        <shortName evidence="11">APRT</shortName>
        <ecNumber evidence="6 11">2.4.2.7</ecNumber>
    </recommendedName>
</protein>